<keyword evidence="1" id="KW-0732">Signal</keyword>
<feature type="transmembrane region" description="Helical" evidence="3">
    <location>
        <begin position="41"/>
        <end position="67"/>
    </location>
</feature>
<evidence type="ECO:0000256" key="2">
    <source>
        <dbReference type="ARBA" id="ARBA00023157"/>
    </source>
</evidence>
<gene>
    <name evidence="5" type="ORF">EDS130_LOCUS35167</name>
    <name evidence="6" type="ORF">XAT740_LOCUS36166</name>
</gene>
<dbReference type="AlphaFoldDB" id="A0A815JWD7"/>
<evidence type="ECO:0000313" key="7">
    <source>
        <dbReference type="Proteomes" id="UP000663828"/>
    </source>
</evidence>
<proteinExistence type="predicted"/>
<evidence type="ECO:0000256" key="1">
    <source>
        <dbReference type="ARBA" id="ARBA00022729"/>
    </source>
</evidence>
<dbReference type="PANTHER" id="PTHR36191">
    <property type="entry name" value="ENDO/EXONUCLEASE/PHOSPHATASE DOMAIN-CONTAINING PROTEIN-RELATED"/>
    <property type="match status" value="1"/>
</dbReference>
<keyword evidence="3" id="KW-0472">Membrane</keyword>
<dbReference type="EMBL" id="CAJNOJ010000305">
    <property type="protein sequence ID" value="CAF1385349.1"/>
    <property type="molecule type" value="Genomic_DNA"/>
</dbReference>
<evidence type="ECO:0000313" key="5">
    <source>
        <dbReference type="EMBL" id="CAF1385349.1"/>
    </source>
</evidence>
<feature type="domain" description="UMOD/GP2/OIT3-like D8C" evidence="4">
    <location>
        <begin position="145"/>
        <end position="221"/>
    </location>
</feature>
<name>A0A815JWD7_ADIRI</name>
<keyword evidence="3" id="KW-1133">Transmembrane helix</keyword>
<sequence>MAVRYPNAFQTPSRNVNANRNHTLSELSTYGAVKTTSAAKIIVVVVFTVVVVTLLAAAITVPLVLALTNTGPFATTKSSGTTTTAVTTTTVVTTASTTTNSFSECSSYTNISDATRLTTASGGSACDSSIFSSSTTWVRFTGSGGTQLATTAPSANQCGTQASGWYSSSLPSSGSSINGTACYVWGSNNCNWSNAVRVTNCGSFYVFGLVTPPVCNARYCTV</sequence>
<reference evidence="5" key="1">
    <citation type="submission" date="2021-02" db="EMBL/GenBank/DDBJ databases">
        <authorList>
            <person name="Nowell W R."/>
        </authorList>
    </citation>
    <scope>NUCLEOTIDE SEQUENCE</scope>
</reference>
<evidence type="ECO:0000256" key="3">
    <source>
        <dbReference type="SAM" id="Phobius"/>
    </source>
</evidence>
<protein>
    <recommendedName>
        <fullName evidence="4">UMOD/GP2/OIT3-like D8C domain-containing protein</fullName>
    </recommendedName>
</protein>
<keyword evidence="7" id="KW-1185">Reference proteome</keyword>
<dbReference type="Proteomes" id="UP000663828">
    <property type="component" value="Unassembled WGS sequence"/>
</dbReference>
<comment type="caution">
    <text evidence="5">The sequence shown here is derived from an EMBL/GenBank/DDBJ whole genome shotgun (WGS) entry which is preliminary data.</text>
</comment>
<keyword evidence="2" id="KW-1015">Disulfide bond</keyword>
<evidence type="ECO:0000259" key="4">
    <source>
        <dbReference type="Pfam" id="PF23283"/>
    </source>
</evidence>
<dbReference type="Pfam" id="PF23283">
    <property type="entry name" value="D8C_UMOD"/>
    <property type="match status" value="1"/>
</dbReference>
<keyword evidence="3" id="KW-0812">Transmembrane</keyword>
<dbReference type="InterPro" id="IPR057774">
    <property type="entry name" value="D8C_UMOD/GP2/OIT3-like"/>
</dbReference>
<dbReference type="EMBL" id="CAJNOR010003687">
    <property type="protein sequence ID" value="CAF1438315.1"/>
    <property type="molecule type" value="Genomic_DNA"/>
</dbReference>
<dbReference type="OrthoDB" id="5963120at2759"/>
<evidence type="ECO:0000313" key="8">
    <source>
        <dbReference type="Proteomes" id="UP000663852"/>
    </source>
</evidence>
<dbReference type="Proteomes" id="UP000663852">
    <property type="component" value="Unassembled WGS sequence"/>
</dbReference>
<dbReference type="PANTHER" id="PTHR36191:SF4">
    <property type="entry name" value="VWFD DOMAIN-CONTAINING PROTEIN"/>
    <property type="match status" value="1"/>
</dbReference>
<accession>A0A815JWD7</accession>
<organism evidence="5 8">
    <name type="scientific">Adineta ricciae</name>
    <name type="common">Rotifer</name>
    <dbReference type="NCBI Taxonomy" id="249248"/>
    <lineage>
        <taxon>Eukaryota</taxon>
        <taxon>Metazoa</taxon>
        <taxon>Spiralia</taxon>
        <taxon>Gnathifera</taxon>
        <taxon>Rotifera</taxon>
        <taxon>Eurotatoria</taxon>
        <taxon>Bdelloidea</taxon>
        <taxon>Adinetida</taxon>
        <taxon>Adinetidae</taxon>
        <taxon>Adineta</taxon>
    </lineage>
</organism>
<evidence type="ECO:0000313" key="6">
    <source>
        <dbReference type="EMBL" id="CAF1438315.1"/>
    </source>
</evidence>